<dbReference type="Gene3D" id="3.40.50.300">
    <property type="entry name" value="P-loop containing nucleotide triphosphate hydrolases"/>
    <property type="match status" value="1"/>
</dbReference>
<comment type="caution">
    <text evidence="3">The sequence shown here is derived from an EMBL/GenBank/DDBJ whole genome shotgun (WGS) entry which is preliminary data.</text>
</comment>
<dbReference type="InterPro" id="IPR027417">
    <property type="entry name" value="P-loop_NTPase"/>
</dbReference>
<evidence type="ECO:0000313" key="3">
    <source>
        <dbReference type="EMBL" id="MQM72637.1"/>
    </source>
</evidence>
<dbReference type="InterPro" id="IPR000523">
    <property type="entry name" value="Mg_chelatse_chII-like_cat_dom"/>
</dbReference>
<dbReference type="CDD" id="cd00009">
    <property type="entry name" value="AAA"/>
    <property type="match status" value="1"/>
</dbReference>
<organism evidence="3 4">
    <name type="scientific">Candidatus Pseudoramibacter fermentans</name>
    <dbReference type="NCBI Taxonomy" id="2594427"/>
    <lineage>
        <taxon>Bacteria</taxon>
        <taxon>Bacillati</taxon>
        <taxon>Bacillota</taxon>
        <taxon>Clostridia</taxon>
        <taxon>Eubacteriales</taxon>
        <taxon>Eubacteriaceae</taxon>
        <taxon>Pseudoramibacter</taxon>
    </lineage>
</organism>
<evidence type="ECO:0000256" key="1">
    <source>
        <dbReference type="ARBA" id="ARBA00006354"/>
    </source>
</evidence>
<reference evidence="3" key="1">
    <citation type="journal article" date="2020" name="Appl. Environ. Microbiol.">
        <title>Medium-Chain Fatty Acid Synthesis by 'Candidatus Weimeria bifida' gen. nov., sp. nov., and 'Candidatus Pseudoramibacter fermentans' sp. nov.</title>
        <authorList>
            <person name="Scarborough M.J."/>
            <person name="Myers K.S."/>
            <person name="Donohue T.J."/>
            <person name="Noguera D.R."/>
        </authorList>
    </citation>
    <scope>NUCLEOTIDE SEQUENCE</scope>
    <source>
        <strain evidence="3">EUB1.1</strain>
    </source>
</reference>
<comment type="similarity">
    <text evidence="1">Belongs to the Mg-chelatase subunits D/I family. ComM subfamily.</text>
</comment>
<feature type="domain" description="AAA+ ATPase" evidence="2">
    <location>
        <begin position="213"/>
        <end position="394"/>
    </location>
</feature>
<dbReference type="NCBIfam" id="TIGR00368">
    <property type="entry name" value="YifB family Mg chelatase-like AAA ATPase"/>
    <property type="match status" value="1"/>
</dbReference>
<proteinExistence type="inferred from homology"/>
<sequence>MLAKIFSCGLLGVEGVIVTVEVDLNYGLPGFIVVGLPDAGVKESRDRVFSAIKNNGYAYPDKKVTVNLAPADLKKEGPSYDLPIAIGLLAASNQLEEDFSDTLFFGELSLNGDLRPVRGVLPMVLAAKREGFKKVVLPQANKTEGAVVDGMDILPADNLKQVINHLKGKAPIAPYQIDSQALLNEGQASYRVDFSEIKGQDNAKRALEIAAAGGHNVLMSGPPGSGKSMLAKAFPSILPALTLSEALEITKIYSIAGLLKDNIMTHRPFRSPHHTLSNVAIVGGGSVPKPGEVSLAHLGVLFLDELPEFQKTALEVLRQPMEDHEVTISRVNATLTYPASFMLIASMNPCPCGYYGDPTHKCTCTKNEIRRYNSRISGPLLDRIDIRVEVPAVDIKELESRAPGESSKCIRKRVNLAREIQNERFQNDEGIYFNAQLEPHLIDRYCVLDREGQDFIEMIYDKLKLSGRGYHRILKLARTIADLDGAEQIGLIHLSEATSYRSGQ</sequence>
<evidence type="ECO:0000313" key="4">
    <source>
        <dbReference type="Proteomes" id="UP000473648"/>
    </source>
</evidence>
<dbReference type="EMBL" id="VOGB01000004">
    <property type="protein sequence ID" value="MQM72637.1"/>
    <property type="molecule type" value="Genomic_DNA"/>
</dbReference>
<dbReference type="Gene3D" id="3.30.230.10">
    <property type="match status" value="1"/>
</dbReference>
<protein>
    <submittedName>
        <fullName evidence="3">YifB family Mg chelatase-like AAA ATPase</fullName>
    </submittedName>
</protein>
<dbReference type="PANTHER" id="PTHR32039">
    <property type="entry name" value="MAGNESIUM-CHELATASE SUBUNIT CHLI"/>
    <property type="match status" value="1"/>
</dbReference>
<name>A0A6L5GQY3_9FIRM</name>
<dbReference type="PANTHER" id="PTHR32039:SF7">
    <property type="entry name" value="COMPETENCE PROTEIN COMM"/>
    <property type="match status" value="1"/>
</dbReference>
<accession>A0A6L5GQY3</accession>
<dbReference type="InterPro" id="IPR045006">
    <property type="entry name" value="CHLI-like"/>
</dbReference>
<dbReference type="SUPFAM" id="SSF54211">
    <property type="entry name" value="Ribosomal protein S5 domain 2-like"/>
    <property type="match status" value="1"/>
</dbReference>
<dbReference type="SMART" id="SM00382">
    <property type="entry name" value="AAA"/>
    <property type="match status" value="1"/>
</dbReference>
<dbReference type="GO" id="GO:0005524">
    <property type="term" value="F:ATP binding"/>
    <property type="evidence" value="ECO:0007669"/>
    <property type="project" value="InterPro"/>
</dbReference>
<dbReference type="Pfam" id="PF13335">
    <property type="entry name" value="Mg_chelatase_C"/>
    <property type="match status" value="1"/>
</dbReference>
<keyword evidence="4" id="KW-1185">Reference proteome</keyword>
<evidence type="ECO:0000259" key="2">
    <source>
        <dbReference type="SMART" id="SM00382"/>
    </source>
</evidence>
<dbReference type="Pfam" id="PF13541">
    <property type="entry name" value="ChlI"/>
    <property type="match status" value="1"/>
</dbReference>
<gene>
    <name evidence="3" type="ORF">FRC53_04280</name>
</gene>
<dbReference type="Pfam" id="PF01078">
    <property type="entry name" value="Mg_chelatase"/>
    <property type="match status" value="1"/>
</dbReference>
<dbReference type="Proteomes" id="UP000473648">
    <property type="component" value="Unassembled WGS sequence"/>
</dbReference>
<dbReference type="AlphaFoldDB" id="A0A6L5GQY3"/>
<dbReference type="InterPro" id="IPR020568">
    <property type="entry name" value="Ribosomal_Su5_D2-typ_SF"/>
</dbReference>
<dbReference type="InterPro" id="IPR014721">
    <property type="entry name" value="Ribsml_uS5_D2-typ_fold_subgr"/>
</dbReference>
<dbReference type="InterPro" id="IPR004482">
    <property type="entry name" value="Mg_chelat-rel"/>
</dbReference>
<dbReference type="SUPFAM" id="SSF52540">
    <property type="entry name" value="P-loop containing nucleoside triphosphate hydrolases"/>
    <property type="match status" value="1"/>
</dbReference>
<dbReference type="InterPro" id="IPR025158">
    <property type="entry name" value="Mg_chelat-rel_C"/>
</dbReference>
<dbReference type="PRINTS" id="PR00830">
    <property type="entry name" value="ENDOLAPTASE"/>
</dbReference>
<dbReference type="InterPro" id="IPR003593">
    <property type="entry name" value="AAA+_ATPase"/>
</dbReference>